<comment type="subcellular location">
    <subcellularLocation>
        <location evidence="1">Nucleus</location>
    </subcellularLocation>
</comment>
<evidence type="ECO:0000313" key="12">
    <source>
        <dbReference type="Proteomes" id="UP000324705"/>
    </source>
</evidence>
<evidence type="ECO:0000256" key="5">
    <source>
        <dbReference type="ARBA" id="ARBA00023125"/>
    </source>
</evidence>
<dbReference type="GO" id="GO:0005634">
    <property type="term" value="C:nucleus"/>
    <property type="evidence" value="ECO:0007669"/>
    <property type="project" value="UniProtKB-SubCell"/>
</dbReference>
<evidence type="ECO:0000256" key="6">
    <source>
        <dbReference type="ARBA" id="ARBA00023163"/>
    </source>
</evidence>
<dbReference type="FunFam" id="1.10.10.60:FF:000001">
    <property type="entry name" value="MYB-related transcription factor"/>
    <property type="match status" value="1"/>
</dbReference>
<dbReference type="GO" id="GO:0000976">
    <property type="term" value="F:transcription cis-regulatory region binding"/>
    <property type="evidence" value="ECO:0007669"/>
    <property type="project" value="UniProtKB-ARBA"/>
</dbReference>
<feature type="region of interest" description="Disordered" evidence="8">
    <location>
        <begin position="308"/>
        <end position="327"/>
    </location>
</feature>
<feature type="compositionally biased region" description="Low complexity" evidence="8">
    <location>
        <begin position="266"/>
        <end position="275"/>
    </location>
</feature>
<dbReference type="PROSITE" id="PS51294">
    <property type="entry name" value="HTH_MYB"/>
    <property type="match status" value="2"/>
</dbReference>
<dbReference type="AlphaFoldDB" id="A0A9R0W264"/>
<dbReference type="PANTHER" id="PTHR47999">
    <property type="entry name" value="TRANSCRIPTION FACTOR MYB8-RELATED-RELATED"/>
    <property type="match status" value="1"/>
</dbReference>
<dbReference type="CDD" id="cd00167">
    <property type="entry name" value="SANT"/>
    <property type="match status" value="2"/>
</dbReference>
<dbReference type="InterPro" id="IPR001005">
    <property type="entry name" value="SANT/Myb"/>
</dbReference>
<feature type="compositionally biased region" description="Pro residues" evidence="8">
    <location>
        <begin position="13"/>
        <end position="23"/>
    </location>
</feature>
<evidence type="ECO:0000256" key="3">
    <source>
        <dbReference type="ARBA" id="ARBA00022737"/>
    </source>
</evidence>
<keyword evidence="12" id="KW-1185">Reference proteome</keyword>
<feature type="domain" description="Myb-like" evidence="9">
    <location>
        <begin position="156"/>
        <end position="206"/>
    </location>
</feature>
<feature type="region of interest" description="Disordered" evidence="8">
    <location>
        <begin position="240"/>
        <end position="295"/>
    </location>
</feature>
<gene>
    <name evidence="11" type="ORF">TRITD_4Av1G171580</name>
</gene>
<dbReference type="Pfam" id="PF00249">
    <property type="entry name" value="Myb_DNA-binding"/>
    <property type="match status" value="2"/>
</dbReference>
<dbReference type="SUPFAM" id="SSF46689">
    <property type="entry name" value="Homeodomain-like"/>
    <property type="match status" value="1"/>
</dbReference>
<feature type="domain" description="HTH myb-type" evidence="10">
    <location>
        <begin position="103"/>
        <end position="155"/>
    </location>
</feature>
<keyword evidence="6" id="KW-0804">Transcription</keyword>
<dbReference type="InterPro" id="IPR015495">
    <property type="entry name" value="Myb_TF_plants"/>
</dbReference>
<proteinExistence type="predicted"/>
<feature type="domain" description="Myb-like" evidence="9">
    <location>
        <begin position="103"/>
        <end position="155"/>
    </location>
</feature>
<dbReference type="InterPro" id="IPR009057">
    <property type="entry name" value="Homeodomain-like_sf"/>
</dbReference>
<evidence type="ECO:0000313" key="11">
    <source>
        <dbReference type="EMBL" id="VAH93988.1"/>
    </source>
</evidence>
<keyword evidence="5" id="KW-0238">DNA-binding</keyword>
<feature type="region of interest" description="Disordered" evidence="8">
    <location>
        <begin position="1"/>
        <end position="39"/>
    </location>
</feature>
<dbReference type="Gramene" id="TRITD4Av1G171580.1">
    <property type="protein sequence ID" value="TRITD4Av1G171580.1"/>
    <property type="gene ID" value="TRITD4Av1G171580"/>
</dbReference>
<sequence length="382" mass="41459">MAQRDPRQWGPAPLHPHPPPPRIKPTTHPRLPSLSPPRSLALKKLARTHAPPTPHRSSFPSDPPTATTAYIISPLLVCGAAGSCLQRTYVPAGGMGRSPCCEKAHTNKGAWTKEEDQRLIAYIKAHGEGCWRSLPKAAGLLRCGKSCRLRWINYLRPDLKRGNFTEEEDELIIKLHELLGNKWSLIAGRLPGRTDNEIKNYWNTHIKRKLLARGMDPHTHRPLNAIAGAAMPAQQLRVAHQHQYAAATPGGHHLQPQQQDPFAALSSSAEPACSHSSDDEPAGSATPPPPSRRHLGIDLNLSISLAPYQPDDPAVKQEAATTASHNNATTSTSAACMCLNRLGFQGAGEGCRCGGASSVPMQQQASTQHMFRFIAPLEGGRQ</sequence>
<dbReference type="Gene3D" id="1.10.10.60">
    <property type="entry name" value="Homeodomain-like"/>
    <property type="match status" value="2"/>
</dbReference>
<dbReference type="FunFam" id="1.10.10.60:FF:000157">
    <property type="entry name" value="Myb transcription factor"/>
    <property type="match status" value="1"/>
</dbReference>
<accession>A0A9R0W264</accession>
<dbReference type="EMBL" id="LT934117">
    <property type="protein sequence ID" value="VAH93988.1"/>
    <property type="molecule type" value="Genomic_DNA"/>
</dbReference>
<dbReference type="InterPro" id="IPR017930">
    <property type="entry name" value="Myb_dom"/>
</dbReference>
<reference evidence="11 12" key="1">
    <citation type="submission" date="2017-09" db="EMBL/GenBank/DDBJ databases">
        <authorList>
            <consortium name="International Durum Wheat Genome Sequencing Consortium (IDWGSC)"/>
            <person name="Milanesi L."/>
        </authorList>
    </citation>
    <scope>NUCLEOTIDE SEQUENCE [LARGE SCALE GENOMIC DNA]</scope>
    <source>
        <strain evidence="12">cv. Svevo</strain>
    </source>
</reference>
<evidence type="ECO:0000256" key="8">
    <source>
        <dbReference type="SAM" id="MobiDB-lite"/>
    </source>
</evidence>
<name>A0A9R0W264_TRITD</name>
<keyword evidence="2" id="KW-0678">Repressor</keyword>
<protein>
    <submittedName>
        <fullName evidence="11">Uncharacterized protein</fullName>
    </submittedName>
</protein>
<dbReference type="Proteomes" id="UP000324705">
    <property type="component" value="Chromosome 4A"/>
</dbReference>
<feature type="compositionally biased region" description="Low complexity" evidence="8">
    <location>
        <begin position="24"/>
        <end position="39"/>
    </location>
</feature>
<organism evidence="11 12">
    <name type="scientific">Triticum turgidum subsp. durum</name>
    <name type="common">Durum wheat</name>
    <name type="synonym">Triticum durum</name>
    <dbReference type="NCBI Taxonomy" id="4567"/>
    <lineage>
        <taxon>Eukaryota</taxon>
        <taxon>Viridiplantae</taxon>
        <taxon>Streptophyta</taxon>
        <taxon>Embryophyta</taxon>
        <taxon>Tracheophyta</taxon>
        <taxon>Spermatophyta</taxon>
        <taxon>Magnoliopsida</taxon>
        <taxon>Liliopsida</taxon>
        <taxon>Poales</taxon>
        <taxon>Poaceae</taxon>
        <taxon>BOP clade</taxon>
        <taxon>Pooideae</taxon>
        <taxon>Triticodae</taxon>
        <taxon>Triticeae</taxon>
        <taxon>Triticinae</taxon>
        <taxon>Triticum</taxon>
    </lineage>
</organism>
<dbReference type="SMART" id="SM00717">
    <property type="entry name" value="SANT"/>
    <property type="match status" value="2"/>
</dbReference>
<keyword evidence="3" id="KW-0677">Repeat</keyword>
<evidence type="ECO:0000256" key="4">
    <source>
        <dbReference type="ARBA" id="ARBA00023015"/>
    </source>
</evidence>
<feature type="domain" description="HTH myb-type" evidence="10">
    <location>
        <begin position="156"/>
        <end position="210"/>
    </location>
</feature>
<evidence type="ECO:0000259" key="10">
    <source>
        <dbReference type="PROSITE" id="PS51294"/>
    </source>
</evidence>
<dbReference type="PROSITE" id="PS50090">
    <property type="entry name" value="MYB_LIKE"/>
    <property type="match status" value="2"/>
</dbReference>
<evidence type="ECO:0000259" key="9">
    <source>
        <dbReference type="PROSITE" id="PS50090"/>
    </source>
</evidence>
<evidence type="ECO:0000256" key="7">
    <source>
        <dbReference type="ARBA" id="ARBA00023242"/>
    </source>
</evidence>
<keyword evidence="7" id="KW-0539">Nucleus</keyword>
<keyword evidence="4" id="KW-0805">Transcription regulation</keyword>
<dbReference type="PANTHER" id="PTHR47999:SF118">
    <property type="entry name" value="OS11G0180900 PROTEIN"/>
    <property type="match status" value="1"/>
</dbReference>
<evidence type="ECO:0000256" key="1">
    <source>
        <dbReference type="ARBA" id="ARBA00004123"/>
    </source>
</evidence>
<evidence type="ECO:0000256" key="2">
    <source>
        <dbReference type="ARBA" id="ARBA00022491"/>
    </source>
</evidence>